<evidence type="ECO:0000313" key="2">
    <source>
        <dbReference type="Proteomes" id="UP000719412"/>
    </source>
</evidence>
<sequence>MKREIEEKGVVPHSQAGFRKGRGTIDNMYILDHLEKSELKKKETWRKKRLEMALIQISVPARENYRVIKGTETGLPAQLPAVHDILLDQNSLTDEMRTRGNERVSVRQGHGYGYPRNKSAPLVGGISVHCVTRQAVLVDLYVVDEMLRKA</sequence>
<reference evidence="1" key="2">
    <citation type="submission" date="2021-08" db="EMBL/GenBank/DDBJ databases">
        <authorList>
            <person name="Eriksson T."/>
        </authorList>
    </citation>
    <scope>NUCLEOTIDE SEQUENCE</scope>
    <source>
        <strain evidence="1">Stoneville</strain>
        <tissue evidence="1">Whole head</tissue>
    </source>
</reference>
<comment type="caution">
    <text evidence="1">The sequence shown here is derived from an EMBL/GenBank/DDBJ whole genome shotgun (WGS) entry which is preliminary data.</text>
</comment>
<dbReference type="EMBL" id="JABDTM020020585">
    <property type="protein sequence ID" value="KAH0816965.1"/>
    <property type="molecule type" value="Genomic_DNA"/>
</dbReference>
<keyword evidence="2" id="KW-1185">Reference proteome</keyword>
<accession>A0A8J6LDP4</accession>
<dbReference type="Proteomes" id="UP000719412">
    <property type="component" value="Unassembled WGS sequence"/>
</dbReference>
<evidence type="ECO:0000313" key="1">
    <source>
        <dbReference type="EMBL" id="KAH0816965.1"/>
    </source>
</evidence>
<name>A0A8J6LDP4_TENMO</name>
<reference evidence="1" key="1">
    <citation type="journal article" date="2020" name="J Insects Food Feed">
        <title>The yellow mealworm (Tenebrio molitor) genome: a resource for the emerging insects as food and feed industry.</title>
        <authorList>
            <person name="Eriksson T."/>
            <person name="Andere A."/>
            <person name="Kelstrup H."/>
            <person name="Emery V."/>
            <person name="Picard C."/>
        </authorList>
    </citation>
    <scope>NUCLEOTIDE SEQUENCE</scope>
    <source>
        <strain evidence="1">Stoneville</strain>
        <tissue evidence="1">Whole head</tissue>
    </source>
</reference>
<organism evidence="1 2">
    <name type="scientific">Tenebrio molitor</name>
    <name type="common">Yellow mealworm beetle</name>
    <dbReference type="NCBI Taxonomy" id="7067"/>
    <lineage>
        <taxon>Eukaryota</taxon>
        <taxon>Metazoa</taxon>
        <taxon>Ecdysozoa</taxon>
        <taxon>Arthropoda</taxon>
        <taxon>Hexapoda</taxon>
        <taxon>Insecta</taxon>
        <taxon>Pterygota</taxon>
        <taxon>Neoptera</taxon>
        <taxon>Endopterygota</taxon>
        <taxon>Coleoptera</taxon>
        <taxon>Polyphaga</taxon>
        <taxon>Cucujiformia</taxon>
        <taxon>Tenebrionidae</taxon>
        <taxon>Tenebrio</taxon>
    </lineage>
</organism>
<gene>
    <name evidence="1" type="ORF">GEV33_005826</name>
</gene>
<protein>
    <recommendedName>
        <fullName evidence="3">Reverse transcriptase domain-containing protein</fullName>
    </recommendedName>
</protein>
<evidence type="ECO:0008006" key="3">
    <source>
        <dbReference type="Google" id="ProtNLM"/>
    </source>
</evidence>
<dbReference type="AlphaFoldDB" id="A0A8J6LDP4"/>
<proteinExistence type="predicted"/>